<proteinExistence type="predicted"/>
<evidence type="ECO:0000313" key="3">
    <source>
        <dbReference type="Proteomes" id="UP000008177"/>
    </source>
</evidence>
<dbReference type="AlphaFoldDB" id="G2XY67"/>
<dbReference type="EMBL" id="FQ790278">
    <property type="protein sequence ID" value="CCD45404.1"/>
    <property type="molecule type" value="Genomic_DNA"/>
</dbReference>
<organism evidence="2 3">
    <name type="scientific">Botryotinia fuckeliana (strain T4)</name>
    <name type="common">Noble rot fungus</name>
    <name type="synonym">Botrytis cinerea</name>
    <dbReference type="NCBI Taxonomy" id="999810"/>
    <lineage>
        <taxon>Eukaryota</taxon>
        <taxon>Fungi</taxon>
        <taxon>Dikarya</taxon>
        <taxon>Ascomycota</taxon>
        <taxon>Pezizomycotina</taxon>
        <taxon>Leotiomycetes</taxon>
        <taxon>Helotiales</taxon>
        <taxon>Sclerotiniaceae</taxon>
        <taxon>Botrytis</taxon>
    </lineage>
</organism>
<dbReference type="Proteomes" id="UP000008177">
    <property type="component" value="Unplaced contigs"/>
</dbReference>
<dbReference type="InParanoid" id="G2XY67"/>
<feature type="region of interest" description="Disordered" evidence="1">
    <location>
        <begin position="40"/>
        <end position="62"/>
    </location>
</feature>
<accession>G2XY67</accession>
<name>G2XY67_BOTF4</name>
<protein>
    <submittedName>
        <fullName evidence="2">Uncharacterized protein</fullName>
    </submittedName>
</protein>
<evidence type="ECO:0000256" key="1">
    <source>
        <dbReference type="SAM" id="MobiDB-lite"/>
    </source>
</evidence>
<evidence type="ECO:0000313" key="2">
    <source>
        <dbReference type="EMBL" id="CCD45404.1"/>
    </source>
</evidence>
<reference evidence="3" key="1">
    <citation type="journal article" date="2011" name="PLoS Genet.">
        <title>Genomic analysis of the necrotrophic fungal pathogens Sclerotinia sclerotiorum and Botrytis cinerea.</title>
        <authorList>
            <person name="Amselem J."/>
            <person name="Cuomo C.A."/>
            <person name="van Kan J.A."/>
            <person name="Viaud M."/>
            <person name="Benito E.P."/>
            <person name="Couloux A."/>
            <person name="Coutinho P.M."/>
            <person name="de Vries R.P."/>
            <person name="Dyer P.S."/>
            <person name="Fillinger S."/>
            <person name="Fournier E."/>
            <person name="Gout L."/>
            <person name="Hahn M."/>
            <person name="Kohn L."/>
            <person name="Lapalu N."/>
            <person name="Plummer K.M."/>
            <person name="Pradier J.M."/>
            <person name="Quevillon E."/>
            <person name="Sharon A."/>
            <person name="Simon A."/>
            <person name="ten Have A."/>
            <person name="Tudzynski B."/>
            <person name="Tudzynski P."/>
            <person name="Wincker P."/>
            <person name="Andrew M."/>
            <person name="Anthouard V."/>
            <person name="Beever R.E."/>
            <person name="Beffa R."/>
            <person name="Benoit I."/>
            <person name="Bouzid O."/>
            <person name="Brault B."/>
            <person name="Chen Z."/>
            <person name="Choquer M."/>
            <person name="Collemare J."/>
            <person name="Cotton P."/>
            <person name="Danchin E.G."/>
            <person name="Da Silva C."/>
            <person name="Gautier A."/>
            <person name="Giraud C."/>
            <person name="Giraud T."/>
            <person name="Gonzalez C."/>
            <person name="Grossetete S."/>
            <person name="Guldener U."/>
            <person name="Henrissat B."/>
            <person name="Howlett B.J."/>
            <person name="Kodira C."/>
            <person name="Kretschmer M."/>
            <person name="Lappartient A."/>
            <person name="Leroch M."/>
            <person name="Levis C."/>
            <person name="Mauceli E."/>
            <person name="Neuveglise C."/>
            <person name="Oeser B."/>
            <person name="Pearson M."/>
            <person name="Poulain J."/>
            <person name="Poussereau N."/>
            <person name="Quesneville H."/>
            <person name="Rascle C."/>
            <person name="Schumacher J."/>
            <person name="Segurens B."/>
            <person name="Sexton A."/>
            <person name="Silva E."/>
            <person name="Sirven C."/>
            <person name="Soanes D.M."/>
            <person name="Talbot N.J."/>
            <person name="Templeton M."/>
            <person name="Yandava C."/>
            <person name="Yarden O."/>
            <person name="Zeng Q."/>
            <person name="Rollins J.A."/>
            <person name="Lebrun M.H."/>
            <person name="Dickman M."/>
        </authorList>
    </citation>
    <scope>NUCLEOTIDE SEQUENCE [LARGE SCALE GENOMIC DNA]</scope>
    <source>
        <strain evidence="3">T4</strain>
    </source>
</reference>
<sequence>MAWIMRKATKCFKKTWNRVYNGNEPQNPDSNRLPKIVPETRMWPCPDRRPMSDRTHRTVCRR</sequence>
<gene>
    <name evidence="2" type="ORF">BofuT4_uP044220.1</name>
</gene>
<dbReference type="HOGENOM" id="CLU_2903926_0_0_1"/>
<feature type="compositionally biased region" description="Basic and acidic residues" evidence="1">
    <location>
        <begin position="46"/>
        <end position="56"/>
    </location>
</feature>